<evidence type="ECO:0000256" key="2">
    <source>
        <dbReference type="SAM" id="Phobius"/>
    </source>
</evidence>
<evidence type="ECO:0000256" key="1">
    <source>
        <dbReference type="SAM" id="MobiDB-lite"/>
    </source>
</evidence>
<keyword evidence="2" id="KW-1133">Transmembrane helix</keyword>
<dbReference type="PANTHER" id="PTHR34379">
    <property type="entry name" value="OS07G0553800 PROTEIN"/>
    <property type="match status" value="1"/>
</dbReference>
<evidence type="ECO:0000313" key="3">
    <source>
        <dbReference type="EMBL" id="CAL1352758.1"/>
    </source>
</evidence>
<feature type="region of interest" description="Disordered" evidence="1">
    <location>
        <begin position="177"/>
        <end position="219"/>
    </location>
</feature>
<proteinExistence type="predicted"/>
<protein>
    <submittedName>
        <fullName evidence="3">Uncharacterized protein</fullName>
    </submittedName>
</protein>
<keyword evidence="4" id="KW-1185">Reference proteome</keyword>
<dbReference type="AlphaFoldDB" id="A0AAV2C8C7"/>
<feature type="region of interest" description="Disordered" evidence="1">
    <location>
        <begin position="83"/>
        <end position="154"/>
    </location>
</feature>
<feature type="transmembrane region" description="Helical" evidence="2">
    <location>
        <begin position="291"/>
        <end position="319"/>
    </location>
</feature>
<name>A0AAV2C8C7_9ROSI</name>
<dbReference type="PANTHER" id="PTHR34379:SF6">
    <property type="entry name" value="PROTEIN 3F"/>
    <property type="match status" value="1"/>
</dbReference>
<feature type="compositionally biased region" description="Low complexity" evidence="1">
    <location>
        <begin position="112"/>
        <end position="142"/>
    </location>
</feature>
<feature type="region of interest" description="Disordered" evidence="1">
    <location>
        <begin position="235"/>
        <end position="254"/>
    </location>
</feature>
<keyword evidence="2" id="KW-0472">Membrane</keyword>
<organism evidence="3 4">
    <name type="scientific">Linum trigynum</name>
    <dbReference type="NCBI Taxonomy" id="586398"/>
    <lineage>
        <taxon>Eukaryota</taxon>
        <taxon>Viridiplantae</taxon>
        <taxon>Streptophyta</taxon>
        <taxon>Embryophyta</taxon>
        <taxon>Tracheophyta</taxon>
        <taxon>Spermatophyta</taxon>
        <taxon>Magnoliopsida</taxon>
        <taxon>eudicotyledons</taxon>
        <taxon>Gunneridae</taxon>
        <taxon>Pentapetalae</taxon>
        <taxon>rosids</taxon>
        <taxon>fabids</taxon>
        <taxon>Malpighiales</taxon>
        <taxon>Linaceae</taxon>
        <taxon>Linum</taxon>
    </lineage>
</organism>
<keyword evidence="2" id="KW-0812">Transmembrane</keyword>
<gene>
    <name evidence="3" type="ORF">LTRI10_LOCUS701</name>
</gene>
<sequence>MHSLSEKILQNYYYGGHHNDDGEINKKSTAIGKKKYKGEELGWKRKGKGRDKNHNKHIWFLSCGRQQSLIDYYSVELVNGGVGGGGGGGDRSSSVKASAMEDDHQRDGSLLSSSSYAPSSTTTAFATATTTATSTTMPSPDGSRGGGGKPKKGLKRFPRVLKAILFETSLAKKIRKRKNAQKGLKGGGNVYATTAGNVDPTKPGSGREPPIPNKNGAVELNSSTAPLAAVGSMSSTTVAGSNNSSTNSSSSVGSNLPLDAAAPGEIIQNDGKISSPTAAGKGRRYSSNVGLCSVLVSLVVLVLWGKICAIIFTSTWLFFVPRCIPGTAGSLSKIGAYCRKIEPEEYKKKVAGKEMS</sequence>
<dbReference type="InterPro" id="IPR040411">
    <property type="entry name" value="At5g23160-like"/>
</dbReference>
<accession>A0AAV2C8C7</accession>
<evidence type="ECO:0000313" key="4">
    <source>
        <dbReference type="Proteomes" id="UP001497516"/>
    </source>
</evidence>
<dbReference type="EMBL" id="OZ034813">
    <property type="protein sequence ID" value="CAL1352758.1"/>
    <property type="molecule type" value="Genomic_DNA"/>
</dbReference>
<reference evidence="3 4" key="1">
    <citation type="submission" date="2024-04" db="EMBL/GenBank/DDBJ databases">
        <authorList>
            <person name="Fracassetti M."/>
        </authorList>
    </citation>
    <scope>NUCLEOTIDE SEQUENCE [LARGE SCALE GENOMIC DNA]</scope>
</reference>
<dbReference type="Proteomes" id="UP001497516">
    <property type="component" value="Chromosome 1"/>
</dbReference>